<feature type="compositionally biased region" description="Basic residues" evidence="1">
    <location>
        <begin position="427"/>
        <end position="436"/>
    </location>
</feature>
<comment type="caution">
    <text evidence="2">The sequence shown here is derived from an EMBL/GenBank/DDBJ whole genome shotgun (WGS) entry which is preliminary data.</text>
</comment>
<evidence type="ECO:0000313" key="3">
    <source>
        <dbReference type="Proteomes" id="UP001303115"/>
    </source>
</evidence>
<feature type="compositionally biased region" description="Polar residues" evidence="1">
    <location>
        <begin position="384"/>
        <end position="398"/>
    </location>
</feature>
<feature type="region of interest" description="Disordered" evidence="1">
    <location>
        <begin position="319"/>
        <end position="481"/>
    </location>
</feature>
<dbReference type="Proteomes" id="UP001303115">
    <property type="component" value="Unassembled WGS sequence"/>
</dbReference>
<dbReference type="AlphaFoldDB" id="A0AAN6SUH1"/>
<accession>A0AAN6SUH1</accession>
<feature type="region of interest" description="Disordered" evidence="1">
    <location>
        <begin position="91"/>
        <end position="176"/>
    </location>
</feature>
<feature type="compositionally biased region" description="Polar residues" evidence="1">
    <location>
        <begin position="164"/>
        <end position="176"/>
    </location>
</feature>
<sequence length="481" mass="51705">MREPSSDQGERGEQRCCISSDAEGRILTTSFPPFSHPLSVRPIPEAFYHLERFDSENTGTAIAQIGRAISPVPSSQKVDNIRWHKWLGQPSSPLSSRAAVEGSRASLEHRLSPGISEVRRPKQEPPPSSPPSSGFTTENLVDSVKSREEEMVPLSSPHDHEESSVSARVGSQEQGSAATNIAEVLDLKHIPGDFSSSQPPLAEQVCAESDGTDPDEAWKTFVFGYEKSDEVSKAAFEEAKHDAIRSLQPSEFLVPSDEGSGSDGHSHIATVGTIYTKHDDETFEYAEPCFHAEVSGSLEATCGPSSTRVESGVAMDLSDEFAQDPSLRVNAGTSSISDLERAPDSPDNSGFVSAEEADSSTSALHAGAPSMTTSMAVAPARSDAVSSETGTTAEQFRFSQPKLFVGSRSNPSQPVRPAGPGVGISLTKRRRGRSKKRTNDGRADIRALPNYSGDPIEEFEEERVPKEGRLPKSLFPALELA</sequence>
<organism evidence="2 3">
    <name type="scientific">Parachaetomium inaequale</name>
    <dbReference type="NCBI Taxonomy" id="2588326"/>
    <lineage>
        <taxon>Eukaryota</taxon>
        <taxon>Fungi</taxon>
        <taxon>Dikarya</taxon>
        <taxon>Ascomycota</taxon>
        <taxon>Pezizomycotina</taxon>
        <taxon>Sordariomycetes</taxon>
        <taxon>Sordariomycetidae</taxon>
        <taxon>Sordariales</taxon>
        <taxon>Chaetomiaceae</taxon>
        <taxon>Parachaetomium</taxon>
    </lineage>
</organism>
<dbReference type="EMBL" id="MU854337">
    <property type="protein sequence ID" value="KAK4042725.1"/>
    <property type="molecule type" value="Genomic_DNA"/>
</dbReference>
<feature type="compositionally biased region" description="Basic and acidic residues" evidence="1">
    <location>
        <begin position="106"/>
        <end position="123"/>
    </location>
</feature>
<gene>
    <name evidence="2" type="ORF">C8A01DRAFT_13686</name>
</gene>
<reference evidence="3" key="1">
    <citation type="journal article" date="2023" name="Mol. Phylogenet. Evol.">
        <title>Genome-scale phylogeny and comparative genomics of the fungal order Sordariales.</title>
        <authorList>
            <person name="Hensen N."/>
            <person name="Bonometti L."/>
            <person name="Westerberg I."/>
            <person name="Brannstrom I.O."/>
            <person name="Guillou S."/>
            <person name="Cros-Aarteil S."/>
            <person name="Calhoun S."/>
            <person name="Haridas S."/>
            <person name="Kuo A."/>
            <person name="Mondo S."/>
            <person name="Pangilinan J."/>
            <person name="Riley R."/>
            <person name="LaButti K."/>
            <person name="Andreopoulos B."/>
            <person name="Lipzen A."/>
            <person name="Chen C."/>
            <person name="Yan M."/>
            <person name="Daum C."/>
            <person name="Ng V."/>
            <person name="Clum A."/>
            <person name="Steindorff A."/>
            <person name="Ohm R.A."/>
            <person name="Martin F."/>
            <person name="Silar P."/>
            <person name="Natvig D.O."/>
            <person name="Lalanne C."/>
            <person name="Gautier V."/>
            <person name="Ament-Velasquez S.L."/>
            <person name="Kruys A."/>
            <person name="Hutchinson M.I."/>
            <person name="Powell A.J."/>
            <person name="Barry K."/>
            <person name="Miller A.N."/>
            <person name="Grigoriev I.V."/>
            <person name="Debuchy R."/>
            <person name="Gladieux P."/>
            <person name="Hiltunen Thoren M."/>
            <person name="Johannesson H."/>
        </authorList>
    </citation>
    <scope>NUCLEOTIDE SEQUENCE [LARGE SCALE GENOMIC DNA]</scope>
    <source>
        <strain evidence="3">CBS 284.82</strain>
    </source>
</reference>
<proteinExistence type="predicted"/>
<evidence type="ECO:0000256" key="1">
    <source>
        <dbReference type="SAM" id="MobiDB-lite"/>
    </source>
</evidence>
<name>A0AAN6SUH1_9PEZI</name>
<keyword evidence="3" id="KW-1185">Reference proteome</keyword>
<evidence type="ECO:0000313" key="2">
    <source>
        <dbReference type="EMBL" id="KAK4042725.1"/>
    </source>
</evidence>
<protein>
    <submittedName>
        <fullName evidence="2">Uncharacterized protein</fullName>
    </submittedName>
</protein>